<name>G2R9Z0_THETT</name>
<gene>
    <name evidence="2" type="ORF">THITE_2118404</name>
</gene>
<organism evidence="2 3">
    <name type="scientific">Thermothielavioides terrestris (strain ATCC 38088 / NRRL 8126)</name>
    <name type="common">Thielavia terrestris</name>
    <dbReference type="NCBI Taxonomy" id="578455"/>
    <lineage>
        <taxon>Eukaryota</taxon>
        <taxon>Fungi</taxon>
        <taxon>Dikarya</taxon>
        <taxon>Ascomycota</taxon>
        <taxon>Pezizomycotina</taxon>
        <taxon>Sordariomycetes</taxon>
        <taxon>Sordariomycetidae</taxon>
        <taxon>Sordariales</taxon>
        <taxon>Chaetomiaceae</taxon>
        <taxon>Thermothielavioides</taxon>
        <taxon>Thermothielavioides terrestris</taxon>
    </lineage>
</organism>
<dbReference type="HOGENOM" id="CLU_015358_0_0_1"/>
<dbReference type="RefSeq" id="XP_003655111.1">
    <property type="nucleotide sequence ID" value="XM_003655063.1"/>
</dbReference>
<dbReference type="eggNOG" id="ENOG502S0CM">
    <property type="taxonomic scope" value="Eukaryota"/>
</dbReference>
<sequence>MELQPTTDFPPEPTRNSARDEDTPLPAREQELSASFPLLQFPKPQGSQHLANWVSNSTPAVMQPSDMSDTSSLADSAYEVVHGTDSESQDDRLTESVGSLSVSRPEDVHSLDGSENHYDTDSDEETNHSSHASSIRYADHALQHPSAQGPASSLDHASFAEGSGVVVGSIELQEATDDGSLLREKILAKHAIREFSEEESTAMVQHLNLSNPPKRLVASIRQTMSQSYLSTREPLRVLYVGRADAQRSIVLKICSAIWTSPKNGASDDQDHFSRHREGVYNIVPISSFGPAPELDLMEASHYQIKVEHCTSAAVLSNSVYSVTLEHERSYTSSYSSDGPVVRPKWDLPHIAIFYCSERDDAETELTRDSAWAFMKLHGVPCIMIAEQQQFSDSAAVPWEAYINEDTIHLSLESRDPQRPMPPLRFPIDYASFAEIDPRQMNRNLAYLTGLSDKAETTTSEDGIGATEAILGVSLGESRALDKLREVFCGLAERHDAKWWILTLLGPFLLSLTVSFFLSAFAGWLRSGDLSHLQPASPTGICVSPPTYPKGFTTKRMESVATSTTTVVVNVTSTRTVQVSQGKPSTSALASALSFAGFLSDKPSAAPTDADAKTVVDSTKKTVCSVRVFSPTELLVALPSRNKAVWLAQGAIDIDVRRSDEPIKIKISSVDEGVVVELPPREAYGVLNVSVVTSRRPKVNETFQVDFGKSAAAQALEAGLDMLQDAVRMVSTGAGAASHLIEDALKLRKDFVCAVEHASEAAWTRAAGRVKRTADDVREHVARQFASAQTIRKEVDLSILQAQIASRLWWLKVLGKDEEYVEYARNASRLLKAKHAELAKGRRQAKETRLPKETFSSFGLRTGLYRPWRKRCARGAERGQDTADSRNGRWSFQWKQLMAGGGV</sequence>
<dbReference type="KEGG" id="ttt:THITE_2118404"/>
<evidence type="ECO:0000313" key="2">
    <source>
        <dbReference type="EMBL" id="AEO68775.1"/>
    </source>
</evidence>
<protein>
    <submittedName>
        <fullName evidence="2">Uncharacterized protein</fullName>
    </submittedName>
</protein>
<feature type="compositionally biased region" description="Polar residues" evidence="1">
    <location>
        <begin position="45"/>
        <end position="74"/>
    </location>
</feature>
<feature type="compositionally biased region" description="Basic and acidic residues" evidence="1">
    <location>
        <begin position="82"/>
        <end position="94"/>
    </location>
</feature>
<feature type="region of interest" description="Disordered" evidence="1">
    <location>
        <begin position="1"/>
        <end position="133"/>
    </location>
</feature>
<dbReference type="GeneID" id="11520324"/>
<keyword evidence="3" id="KW-1185">Reference proteome</keyword>
<dbReference type="EMBL" id="CP003012">
    <property type="protein sequence ID" value="AEO68775.1"/>
    <property type="molecule type" value="Genomic_DNA"/>
</dbReference>
<reference evidence="2 3" key="1">
    <citation type="journal article" date="2011" name="Nat. Biotechnol.">
        <title>Comparative genomic analysis of the thermophilic biomass-degrading fungi Myceliophthora thermophila and Thielavia terrestris.</title>
        <authorList>
            <person name="Berka R.M."/>
            <person name="Grigoriev I.V."/>
            <person name="Otillar R."/>
            <person name="Salamov A."/>
            <person name="Grimwood J."/>
            <person name="Reid I."/>
            <person name="Ishmael N."/>
            <person name="John T."/>
            <person name="Darmond C."/>
            <person name="Moisan M.-C."/>
            <person name="Henrissat B."/>
            <person name="Coutinho P.M."/>
            <person name="Lombard V."/>
            <person name="Natvig D.O."/>
            <person name="Lindquist E."/>
            <person name="Schmutz J."/>
            <person name="Lucas S."/>
            <person name="Harris P."/>
            <person name="Powlowski J."/>
            <person name="Bellemare A."/>
            <person name="Taylor D."/>
            <person name="Butler G."/>
            <person name="de Vries R.P."/>
            <person name="Allijn I.E."/>
            <person name="van den Brink J."/>
            <person name="Ushinsky S."/>
            <person name="Storms R."/>
            <person name="Powell A.J."/>
            <person name="Paulsen I.T."/>
            <person name="Elbourne L.D.H."/>
            <person name="Baker S.E."/>
            <person name="Magnuson J."/>
            <person name="LaBoissiere S."/>
            <person name="Clutterbuck A.J."/>
            <person name="Martinez D."/>
            <person name="Wogulis M."/>
            <person name="de Leon A.L."/>
            <person name="Rey M.W."/>
            <person name="Tsang A."/>
        </authorList>
    </citation>
    <scope>NUCLEOTIDE SEQUENCE [LARGE SCALE GENOMIC DNA]</scope>
    <source>
        <strain evidence="3">ATCC 38088 / NRRL 8126</strain>
    </source>
</reference>
<dbReference type="OrthoDB" id="4925544at2759"/>
<dbReference type="AlphaFoldDB" id="G2R9Z0"/>
<evidence type="ECO:0000313" key="3">
    <source>
        <dbReference type="Proteomes" id="UP000008181"/>
    </source>
</evidence>
<proteinExistence type="predicted"/>
<dbReference type="Proteomes" id="UP000008181">
    <property type="component" value="Chromosome 4"/>
</dbReference>
<dbReference type="STRING" id="578455.G2R9Z0"/>
<feature type="compositionally biased region" description="Basic and acidic residues" evidence="1">
    <location>
        <begin position="104"/>
        <end position="128"/>
    </location>
</feature>
<accession>G2R9Z0</accession>
<evidence type="ECO:0000256" key="1">
    <source>
        <dbReference type="SAM" id="MobiDB-lite"/>
    </source>
</evidence>